<evidence type="ECO:0000256" key="1">
    <source>
        <dbReference type="SAM" id="MobiDB-lite"/>
    </source>
</evidence>
<organism evidence="2 3">
    <name type="scientific">Saprolegnia diclina (strain VS20)</name>
    <dbReference type="NCBI Taxonomy" id="1156394"/>
    <lineage>
        <taxon>Eukaryota</taxon>
        <taxon>Sar</taxon>
        <taxon>Stramenopiles</taxon>
        <taxon>Oomycota</taxon>
        <taxon>Saprolegniomycetes</taxon>
        <taxon>Saprolegniales</taxon>
        <taxon>Saprolegniaceae</taxon>
        <taxon>Saprolegnia</taxon>
    </lineage>
</organism>
<dbReference type="GeneID" id="19947248"/>
<evidence type="ECO:0008006" key="4">
    <source>
        <dbReference type="Google" id="ProtNLM"/>
    </source>
</evidence>
<dbReference type="OrthoDB" id="73842at2759"/>
<evidence type="ECO:0000313" key="2">
    <source>
        <dbReference type="EMBL" id="EQC35762.1"/>
    </source>
</evidence>
<gene>
    <name evidence="2" type="ORF">SDRG_06521</name>
</gene>
<reference evidence="2 3" key="1">
    <citation type="submission" date="2012-04" db="EMBL/GenBank/DDBJ databases">
        <title>The Genome Sequence of Saprolegnia declina VS20.</title>
        <authorList>
            <consortium name="The Broad Institute Genome Sequencing Platform"/>
            <person name="Russ C."/>
            <person name="Nusbaum C."/>
            <person name="Tyler B."/>
            <person name="van West P."/>
            <person name="Dieguez-Uribeondo J."/>
            <person name="de Bruijn I."/>
            <person name="Tripathy S."/>
            <person name="Jiang R."/>
            <person name="Young S.K."/>
            <person name="Zeng Q."/>
            <person name="Gargeya S."/>
            <person name="Fitzgerald M."/>
            <person name="Haas B."/>
            <person name="Abouelleil A."/>
            <person name="Alvarado L."/>
            <person name="Arachchi H.M."/>
            <person name="Berlin A."/>
            <person name="Chapman S.B."/>
            <person name="Goldberg J."/>
            <person name="Griggs A."/>
            <person name="Gujja S."/>
            <person name="Hansen M."/>
            <person name="Howarth C."/>
            <person name="Imamovic A."/>
            <person name="Larimer J."/>
            <person name="McCowen C."/>
            <person name="Montmayeur A."/>
            <person name="Murphy C."/>
            <person name="Neiman D."/>
            <person name="Pearson M."/>
            <person name="Priest M."/>
            <person name="Roberts A."/>
            <person name="Saif S."/>
            <person name="Shea T."/>
            <person name="Sisk P."/>
            <person name="Sykes S."/>
            <person name="Wortman J."/>
            <person name="Nusbaum C."/>
            <person name="Birren B."/>
        </authorList>
    </citation>
    <scope>NUCLEOTIDE SEQUENCE [LARGE SCALE GENOMIC DNA]</scope>
    <source>
        <strain evidence="2 3">VS20</strain>
    </source>
</reference>
<dbReference type="RefSeq" id="XP_008610524.1">
    <property type="nucleotide sequence ID" value="XM_008612302.1"/>
</dbReference>
<dbReference type="InParanoid" id="T0RZE1"/>
<keyword evidence="3" id="KW-1185">Reference proteome</keyword>
<protein>
    <recommendedName>
        <fullName evidence="4">START domain-containing protein</fullName>
    </recommendedName>
</protein>
<name>T0RZE1_SAPDV</name>
<dbReference type="Proteomes" id="UP000030762">
    <property type="component" value="Unassembled WGS sequence"/>
</dbReference>
<dbReference type="EMBL" id="JH767149">
    <property type="protein sequence ID" value="EQC35762.1"/>
    <property type="molecule type" value="Genomic_DNA"/>
</dbReference>
<feature type="region of interest" description="Disordered" evidence="1">
    <location>
        <begin position="1"/>
        <end position="29"/>
    </location>
</feature>
<dbReference type="OMA" id="MWCTIEP"/>
<accession>T0RZE1</accession>
<dbReference type="VEuPathDB" id="FungiDB:SDRG_06521"/>
<sequence length="507" mass="58269">MESRDKDGDAAPPSSNGSDAKVPASTRHVRRQQEELAYLRDKITELHSVLEVLMLDKEVEEAVHPPGRWKQLAQNERKRQHDALVENERLKAAVQEQVHFAESLASLLRKKPRLCLFPTDPRDQWRELHLVREPSARRDAFHAIVDREYQLLNSAFIEAGLIESETQVPSHEPRLHGHTLEIQSKYAVALPLNGATDVSTHLALVSATLWDVLRGAVKIPTRSKTRVLLDQVDDSVSYSMNTKPYRLGSTQRRMIYKLYKEANRSVVVGRSIERDELYPITTDCDVSKEVMWCTIEPIHNAILLKYFHKTQPFRASNGDMSPRLISEYLVDIHSTFSDATEVVTNEVKERVAQRSRGTLRLYNSLRLESMTSRQPPALVPAMPVSWTTHSISHLLTPEEQDILTTLVEARPRSAYQRYMDRQQAQADALRVQIRHLEDFLRTLQAVQHIGHRPVSCEYWQLARDERRRMLSAIFENRRLRAAVQEQADFADSVSELLHKQPAIPFTL</sequence>
<evidence type="ECO:0000313" key="3">
    <source>
        <dbReference type="Proteomes" id="UP000030762"/>
    </source>
</evidence>
<proteinExistence type="predicted"/>
<dbReference type="AlphaFoldDB" id="T0RZE1"/>